<evidence type="ECO:0000256" key="6">
    <source>
        <dbReference type="ARBA" id="ARBA00022723"/>
    </source>
</evidence>
<dbReference type="InterPro" id="IPR036412">
    <property type="entry name" value="HAD-like_sf"/>
</dbReference>
<feature type="transmembrane region" description="Helical" evidence="14">
    <location>
        <begin position="745"/>
        <end position="765"/>
    </location>
</feature>
<comment type="similarity">
    <text evidence="2 14">Belongs to the cation transport ATPase (P-type) (TC 3.A.3) family. Type IB subfamily.</text>
</comment>
<dbReference type="InterPro" id="IPR027256">
    <property type="entry name" value="P-typ_ATPase_IB"/>
</dbReference>
<dbReference type="Pfam" id="PF00122">
    <property type="entry name" value="E1-E2_ATPase"/>
    <property type="match status" value="1"/>
</dbReference>
<accession>A0ABW5BHA6</accession>
<evidence type="ECO:0000256" key="12">
    <source>
        <dbReference type="ARBA" id="ARBA00039097"/>
    </source>
</evidence>
<dbReference type="InterPro" id="IPR044492">
    <property type="entry name" value="P_typ_ATPase_HD_dom"/>
</dbReference>
<dbReference type="InterPro" id="IPR018303">
    <property type="entry name" value="ATPase_P-typ_P_site"/>
</dbReference>
<dbReference type="PROSITE" id="PS00154">
    <property type="entry name" value="ATPASE_E1_E2"/>
    <property type="match status" value="1"/>
</dbReference>
<evidence type="ECO:0000256" key="14">
    <source>
        <dbReference type="RuleBase" id="RU362081"/>
    </source>
</evidence>
<evidence type="ECO:0000256" key="2">
    <source>
        <dbReference type="ARBA" id="ARBA00006024"/>
    </source>
</evidence>
<evidence type="ECO:0000256" key="11">
    <source>
        <dbReference type="ARBA" id="ARBA00023136"/>
    </source>
</evidence>
<evidence type="ECO:0000256" key="5">
    <source>
        <dbReference type="ARBA" id="ARBA00022692"/>
    </source>
</evidence>
<proteinExistence type="inferred from homology"/>
<dbReference type="SUPFAM" id="SSF56784">
    <property type="entry name" value="HAD-like"/>
    <property type="match status" value="1"/>
</dbReference>
<keyword evidence="4" id="KW-0597">Phosphoprotein</keyword>
<dbReference type="PROSITE" id="PS01047">
    <property type="entry name" value="HMA_1"/>
    <property type="match status" value="1"/>
</dbReference>
<evidence type="ECO:0000256" key="4">
    <source>
        <dbReference type="ARBA" id="ARBA00022553"/>
    </source>
</evidence>
<dbReference type="SUPFAM" id="SSF81653">
    <property type="entry name" value="Calcium ATPase, transduction domain A"/>
    <property type="match status" value="1"/>
</dbReference>
<dbReference type="SFLD" id="SFLDG00002">
    <property type="entry name" value="C1.7:_P-type_atpase_like"/>
    <property type="match status" value="1"/>
</dbReference>
<evidence type="ECO:0000256" key="3">
    <source>
        <dbReference type="ARBA" id="ARBA00022475"/>
    </source>
</evidence>
<keyword evidence="11 14" id="KW-0472">Membrane</keyword>
<dbReference type="NCBIfam" id="TIGR01512">
    <property type="entry name" value="ATPase-IB2_Cd"/>
    <property type="match status" value="1"/>
</dbReference>
<dbReference type="Gene3D" id="3.30.70.100">
    <property type="match status" value="1"/>
</dbReference>
<feature type="transmembrane region" description="Helical" evidence="14">
    <location>
        <begin position="440"/>
        <end position="464"/>
    </location>
</feature>
<evidence type="ECO:0000313" key="17">
    <source>
        <dbReference type="Proteomes" id="UP001597294"/>
    </source>
</evidence>
<feature type="transmembrane region" description="Helical" evidence="14">
    <location>
        <begin position="191"/>
        <end position="208"/>
    </location>
</feature>
<comment type="subcellular location">
    <subcellularLocation>
        <location evidence="1">Cell membrane</location>
        <topology evidence="1">Multi-pass membrane protein</topology>
    </subcellularLocation>
</comment>
<dbReference type="Gene3D" id="2.70.150.10">
    <property type="entry name" value="Calcium-transporting ATPase, cytoplasmic transduction domain A"/>
    <property type="match status" value="1"/>
</dbReference>
<dbReference type="NCBIfam" id="TIGR01525">
    <property type="entry name" value="ATPase-IB_hvy"/>
    <property type="match status" value="1"/>
</dbReference>
<gene>
    <name evidence="16" type="ORF">ACFSKO_04415</name>
</gene>
<dbReference type="CDD" id="cd00371">
    <property type="entry name" value="HMA"/>
    <property type="match status" value="1"/>
</dbReference>
<feature type="domain" description="HMA" evidence="15">
    <location>
        <begin position="68"/>
        <end position="134"/>
    </location>
</feature>
<dbReference type="PROSITE" id="PS50846">
    <property type="entry name" value="HMA_2"/>
    <property type="match status" value="1"/>
</dbReference>
<dbReference type="PROSITE" id="PS01229">
    <property type="entry name" value="COF_2"/>
    <property type="match status" value="1"/>
</dbReference>
<evidence type="ECO:0000256" key="1">
    <source>
        <dbReference type="ARBA" id="ARBA00004651"/>
    </source>
</evidence>
<reference evidence="17" key="1">
    <citation type="journal article" date="2019" name="Int. J. Syst. Evol. Microbiol.">
        <title>The Global Catalogue of Microorganisms (GCM) 10K type strain sequencing project: providing services to taxonomists for standard genome sequencing and annotation.</title>
        <authorList>
            <consortium name="The Broad Institute Genomics Platform"/>
            <consortium name="The Broad Institute Genome Sequencing Center for Infectious Disease"/>
            <person name="Wu L."/>
            <person name="Ma J."/>
        </authorList>
    </citation>
    <scope>NUCLEOTIDE SEQUENCE [LARGE SCALE GENOMIC DNA]</scope>
    <source>
        <strain evidence="17">CGMCC 4.7192</strain>
    </source>
</reference>
<keyword evidence="6 14" id="KW-0479">Metal-binding</keyword>
<evidence type="ECO:0000256" key="7">
    <source>
        <dbReference type="ARBA" id="ARBA00022741"/>
    </source>
</evidence>
<dbReference type="Gene3D" id="3.40.1110.10">
    <property type="entry name" value="Calcium-transporting ATPase, cytoplasmic domain N"/>
    <property type="match status" value="1"/>
</dbReference>
<dbReference type="SFLD" id="SFLDS00003">
    <property type="entry name" value="Haloacid_Dehalogenase"/>
    <property type="match status" value="1"/>
</dbReference>
<dbReference type="EMBL" id="JBHUII010000001">
    <property type="protein sequence ID" value="MFD2204836.1"/>
    <property type="molecule type" value="Genomic_DNA"/>
</dbReference>
<evidence type="ECO:0000256" key="13">
    <source>
        <dbReference type="ARBA" id="ARBA00047308"/>
    </source>
</evidence>
<dbReference type="InterPro" id="IPR008250">
    <property type="entry name" value="ATPase_P-typ_transduc_dom_A_sf"/>
</dbReference>
<organism evidence="16 17">
    <name type="scientific">Kiloniella antarctica</name>
    <dbReference type="NCBI Taxonomy" id="1550907"/>
    <lineage>
        <taxon>Bacteria</taxon>
        <taxon>Pseudomonadati</taxon>
        <taxon>Pseudomonadota</taxon>
        <taxon>Alphaproteobacteria</taxon>
        <taxon>Rhodospirillales</taxon>
        <taxon>Kiloniellaceae</taxon>
        <taxon>Kiloniella</taxon>
    </lineage>
</organism>
<dbReference type="SUPFAM" id="SSF81665">
    <property type="entry name" value="Calcium ATPase, transmembrane domain M"/>
    <property type="match status" value="1"/>
</dbReference>
<evidence type="ECO:0000259" key="15">
    <source>
        <dbReference type="PROSITE" id="PS50846"/>
    </source>
</evidence>
<dbReference type="RefSeq" id="WP_380248807.1">
    <property type="nucleotide sequence ID" value="NZ_JBHUII010000001.1"/>
</dbReference>
<keyword evidence="9" id="KW-1278">Translocase</keyword>
<dbReference type="NCBIfam" id="TIGR01511">
    <property type="entry name" value="ATPase-IB1_Cu"/>
    <property type="match status" value="1"/>
</dbReference>
<dbReference type="InterPro" id="IPR006121">
    <property type="entry name" value="HMA_dom"/>
</dbReference>
<dbReference type="InterPro" id="IPR017969">
    <property type="entry name" value="Heavy-metal-associated_CS"/>
</dbReference>
<keyword evidence="5 14" id="KW-0812">Transmembrane</keyword>
<dbReference type="SUPFAM" id="SSF55008">
    <property type="entry name" value="HMA, heavy metal-associated domain"/>
    <property type="match status" value="1"/>
</dbReference>
<dbReference type="InterPro" id="IPR023298">
    <property type="entry name" value="ATPase_P-typ_TM_dom_sf"/>
</dbReference>
<dbReference type="Proteomes" id="UP001597294">
    <property type="component" value="Unassembled WGS sequence"/>
</dbReference>
<evidence type="ECO:0000313" key="16">
    <source>
        <dbReference type="EMBL" id="MFD2204836.1"/>
    </source>
</evidence>
<keyword evidence="17" id="KW-1185">Reference proteome</keyword>
<dbReference type="PRINTS" id="PR00119">
    <property type="entry name" value="CATATPASE"/>
</dbReference>
<feature type="transmembrane region" description="Helical" evidence="14">
    <location>
        <begin position="413"/>
        <end position="434"/>
    </location>
</feature>
<keyword evidence="7 14" id="KW-0547">Nucleotide-binding</keyword>
<sequence>MSYRLSLSDYMPEAENCTDCRKRIFDRLNVLPEISNLEVTRKVIAWVGGEESTSTIETVLREVRDSHHHRAWIVGGMDCPSCAKTIEKAVERASGVHTARISFARERLTTDFDPEQVSAQDLEGIVKGLGYSLSDENIDKALPVTREKSSCCSSNVGDHDHSAPKSQELTQPHSIWLDQVQKALNQSWSKVALAGGFLIVAVVLSQIWPENSRIFYSISALIGMVPIFLNTLRSIRFGQYFGIQTLMTVAAIGALLLGEALEASMVLFLFLIGEALEQRAANKAREGVTLLLALQPKIARLVNGTDSHEVPAESLEVGDVIEVRPGERLPADGVVLDQISVLDESALTGESIPCNREEGEAALAGALVLEKLTRFQVSSEAGDNTLDRIIRLIEESEEHKAPVARFIDRFSSWYTPTMMIVALLVAVIPPVFFAEIWSVWIYKALTLLIISCPCALVISVPAAVTSSLAASARNGLLIKGGAALEILSRAKSMAFDKTGTLTEGKPEVTDILSLVDELEMITLAAAVERGSGHPLATAIVAYAEQKGISLPAVKDAQSITGKAARGEVNGLDVIVGSTDYLAEKINDNKSLSDQVAVLLKQGKTVVAVSVDGTLNGLIALRDEPRKTAQDVLIELKKMNIQTIMLTGDNPKTGNALGQQLGLSVKAGLMPQDKLAEIEKLRQNGIVVMVGDGINDAPALKVADVGIAMGGGTDVALEAADIALMQNRLEDLPRLIRRGRDTMANIHQNVALALGLKGIFLVTTLLGFTGLWMAVVADTGATVLVTLNALRLLRDRP</sequence>
<comment type="caution">
    <text evidence="16">The sequence shown here is derived from an EMBL/GenBank/DDBJ whole genome shotgun (WGS) entry which is preliminary data.</text>
</comment>
<dbReference type="Pfam" id="PF00403">
    <property type="entry name" value="HMA"/>
    <property type="match status" value="1"/>
</dbReference>
<dbReference type="InterPro" id="IPR023214">
    <property type="entry name" value="HAD_sf"/>
</dbReference>
<keyword evidence="8 14" id="KW-0067">ATP-binding</keyword>
<dbReference type="PANTHER" id="PTHR48085:SF5">
    <property type="entry name" value="CADMIUM_ZINC-TRANSPORTING ATPASE HMA4-RELATED"/>
    <property type="match status" value="1"/>
</dbReference>
<name>A0ABW5BHA6_9PROT</name>
<dbReference type="InterPro" id="IPR036163">
    <property type="entry name" value="HMA_dom_sf"/>
</dbReference>
<dbReference type="NCBIfam" id="TIGR01494">
    <property type="entry name" value="ATPase_P-type"/>
    <property type="match status" value="1"/>
</dbReference>
<protein>
    <recommendedName>
        <fullName evidence="12">P-type Zn(2+) transporter</fullName>
        <ecNumber evidence="12">7.2.2.12</ecNumber>
    </recommendedName>
</protein>
<dbReference type="InterPro" id="IPR051014">
    <property type="entry name" value="Cation_Transport_ATPase_IB"/>
</dbReference>
<dbReference type="InterPro" id="IPR059000">
    <property type="entry name" value="ATPase_P-type_domA"/>
</dbReference>
<dbReference type="InterPro" id="IPR001757">
    <property type="entry name" value="P_typ_ATPase"/>
</dbReference>
<keyword evidence="3 14" id="KW-1003">Cell membrane</keyword>
<evidence type="ECO:0000256" key="10">
    <source>
        <dbReference type="ARBA" id="ARBA00022989"/>
    </source>
</evidence>
<feature type="transmembrane region" description="Helical" evidence="14">
    <location>
        <begin position="214"/>
        <end position="232"/>
    </location>
</feature>
<evidence type="ECO:0000256" key="9">
    <source>
        <dbReference type="ARBA" id="ARBA00022967"/>
    </source>
</evidence>
<dbReference type="PANTHER" id="PTHR48085">
    <property type="entry name" value="CADMIUM/ZINC-TRANSPORTING ATPASE HMA2-RELATED"/>
    <property type="match status" value="1"/>
</dbReference>
<dbReference type="Gene3D" id="3.40.50.1000">
    <property type="entry name" value="HAD superfamily/HAD-like"/>
    <property type="match status" value="1"/>
</dbReference>
<dbReference type="SFLD" id="SFLDF00027">
    <property type="entry name" value="p-type_atpase"/>
    <property type="match status" value="1"/>
</dbReference>
<dbReference type="InterPro" id="IPR023299">
    <property type="entry name" value="ATPase_P-typ_cyto_dom_N"/>
</dbReference>
<dbReference type="Pfam" id="PF00702">
    <property type="entry name" value="Hydrolase"/>
    <property type="match status" value="1"/>
</dbReference>
<keyword evidence="10 14" id="KW-1133">Transmembrane helix</keyword>
<comment type="catalytic activity">
    <reaction evidence="13">
        <text>Zn(2+)(in) + ATP + H2O = Zn(2+)(out) + ADP + phosphate + H(+)</text>
        <dbReference type="Rhea" id="RHEA:20621"/>
        <dbReference type="ChEBI" id="CHEBI:15377"/>
        <dbReference type="ChEBI" id="CHEBI:15378"/>
        <dbReference type="ChEBI" id="CHEBI:29105"/>
        <dbReference type="ChEBI" id="CHEBI:30616"/>
        <dbReference type="ChEBI" id="CHEBI:43474"/>
        <dbReference type="ChEBI" id="CHEBI:456216"/>
        <dbReference type="EC" id="7.2.2.12"/>
    </reaction>
</comment>
<dbReference type="EC" id="7.2.2.12" evidence="12"/>
<evidence type="ECO:0000256" key="8">
    <source>
        <dbReference type="ARBA" id="ARBA00022840"/>
    </source>
</evidence>